<protein>
    <recommendedName>
        <fullName evidence="2">F5/8 type C domain-containing protein</fullName>
    </recommendedName>
</protein>
<dbReference type="Pfam" id="PF00754">
    <property type="entry name" value="F5_F8_type_C"/>
    <property type="match status" value="1"/>
</dbReference>
<dbReference type="SUPFAM" id="SSF69318">
    <property type="entry name" value="Integrin alpha N-terminal domain"/>
    <property type="match status" value="1"/>
</dbReference>
<dbReference type="Proteomes" id="UP000612585">
    <property type="component" value="Unassembled WGS sequence"/>
</dbReference>
<feature type="signal peptide" evidence="1">
    <location>
        <begin position="1"/>
        <end position="25"/>
    </location>
</feature>
<dbReference type="AlphaFoldDB" id="A0A8J4E2Y7"/>
<dbReference type="SUPFAM" id="SSF49785">
    <property type="entry name" value="Galactose-binding domain-like"/>
    <property type="match status" value="1"/>
</dbReference>
<organism evidence="3 4">
    <name type="scientific">Virgisporangium aurantiacum</name>
    <dbReference type="NCBI Taxonomy" id="175570"/>
    <lineage>
        <taxon>Bacteria</taxon>
        <taxon>Bacillati</taxon>
        <taxon>Actinomycetota</taxon>
        <taxon>Actinomycetes</taxon>
        <taxon>Micromonosporales</taxon>
        <taxon>Micromonosporaceae</taxon>
        <taxon>Virgisporangium</taxon>
    </lineage>
</organism>
<dbReference type="InterPro" id="IPR028994">
    <property type="entry name" value="Integrin_alpha_N"/>
</dbReference>
<evidence type="ECO:0000259" key="2">
    <source>
        <dbReference type="PROSITE" id="PS50022"/>
    </source>
</evidence>
<comment type="caution">
    <text evidence="3">The sequence shown here is derived from an EMBL/GenBank/DDBJ whole genome shotgun (WGS) entry which is preliminary data.</text>
</comment>
<dbReference type="EMBL" id="BOPG01000046">
    <property type="protein sequence ID" value="GIJ59383.1"/>
    <property type="molecule type" value="Genomic_DNA"/>
</dbReference>
<keyword evidence="1" id="KW-0732">Signal</keyword>
<sequence>MPTFRTRRTLTASCIGLVASVSALAAPTTAGAAPPAPSVEPQLVTSVDVSSGGTGARFLLGDVSGDGRLDLVTMQPTYSADDRYIGRQVQALTAYDLSGAQLWQIGTPDPRVTNNGTDIPAEIYDIDADGDNDVLAVMSDEFRIFDGATGALQKAFPLPHPEAHDTIVIANFRGTPTPQDIVLKDRYNNVWALDNEGRLLWTHAGNTGHRPYPHDFTGDGRQELIAGYDVLTPDGQVIWTADMADHADSIGVADVDGDGVEDIAFGGAGLGGGSTNVYRSDGALLYSNPDAVEAQQVALGDFRPDLPGLELAGLDRVDRTATTGKDALYLVGSDGTTLWQEHRTTLGCWGTVMEPLHNWDGRHADHMLVWNRGCGEIAGIFDGTGARVATFPVDGRMVRGDLCGDDRGEVVDYVMGDRAYVYSTGPCDLNAKVTGRPLPQAKRLYNYSRYTAEEKPADHARARCAWASSATHRHPASAANDGRAWTTWEPSRFDRDPHWKVDLGAVRELTGIQIDWAGRAPHGRVVVESSMDGHHWTKVHSGPIPSQTLFTALARYVRVAIPRGAEVAEMAILGTR</sequence>
<dbReference type="InterPro" id="IPR000421">
    <property type="entry name" value="FA58C"/>
</dbReference>
<dbReference type="PANTHER" id="PTHR43118:SF1">
    <property type="entry name" value="RHAMNOGALACTURONAN LYASE (EUROFUNG)"/>
    <property type="match status" value="1"/>
</dbReference>
<gene>
    <name evidence="3" type="ORF">Vau01_068990</name>
</gene>
<dbReference type="PROSITE" id="PS50022">
    <property type="entry name" value="FA58C_3"/>
    <property type="match status" value="1"/>
</dbReference>
<evidence type="ECO:0000256" key="1">
    <source>
        <dbReference type="SAM" id="SignalP"/>
    </source>
</evidence>
<accession>A0A8J4E2Y7</accession>
<dbReference type="Gene3D" id="2.60.120.260">
    <property type="entry name" value="Galactose-binding domain-like"/>
    <property type="match status" value="1"/>
</dbReference>
<dbReference type="PANTHER" id="PTHR43118">
    <property type="entry name" value="RHAMNOGALACTURONAN LYASE (EUROFUNG)"/>
    <property type="match status" value="1"/>
</dbReference>
<keyword evidence="4" id="KW-1185">Reference proteome</keyword>
<dbReference type="RefSeq" id="WP_204001571.1">
    <property type="nucleotide sequence ID" value="NZ_BOPG01000046.1"/>
</dbReference>
<dbReference type="InterPro" id="IPR008979">
    <property type="entry name" value="Galactose-bd-like_sf"/>
</dbReference>
<evidence type="ECO:0000313" key="4">
    <source>
        <dbReference type="Proteomes" id="UP000612585"/>
    </source>
</evidence>
<name>A0A8J4E2Y7_9ACTN</name>
<feature type="chain" id="PRO_5039642945" description="F5/8 type C domain-containing protein" evidence="1">
    <location>
        <begin position="26"/>
        <end position="576"/>
    </location>
</feature>
<proteinExistence type="predicted"/>
<feature type="domain" description="F5/8 type C" evidence="2">
    <location>
        <begin position="445"/>
        <end position="576"/>
    </location>
</feature>
<evidence type="ECO:0000313" key="3">
    <source>
        <dbReference type="EMBL" id="GIJ59383.1"/>
    </source>
</evidence>
<reference evidence="3" key="1">
    <citation type="submission" date="2021-01" db="EMBL/GenBank/DDBJ databases">
        <title>Whole genome shotgun sequence of Virgisporangium aurantiacum NBRC 16421.</title>
        <authorList>
            <person name="Komaki H."/>
            <person name="Tamura T."/>
        </authorList>
    </citation>
    <scope>NUCLEOTIDE SEQUENCE</scope>
    <source>
        <strain evidence="3">NBRC 16421</strain>
    </source>
</reference>
<dbReference type="InterPro" id="IPR034641">
    <property type="entry name" value="RGL11"/>
</dbReference>